<dbReference type="Pfam" id="PF01609">
    <property type="entry name" value="DDE_Tnp_1"/>
    <property type="match status" value="1"/>
</dbReference>
<evidence type="ECO:0000313" key="4">
    <source>
        <dbReference type="Proteomes" id="UP000183561"/>
    </source>
</evidence>
<evidence type="ECO:0000313" key="3">
    <source>
        <dbReference type="EMBL" id="SEB32336.1"/>
    </source>
</evidence>
<organism evidence="3 4">
    <name type="scientific">Rhodococcus koreensis</name>
    <dbReference type="NCBI Taxonomy" id="99653"/>
    <lineage>
        <taxon>Bacteria</taxon>
        <taxon>Bacillati</taxon>
        <taxon>Actinomycetota</taxon>
        <taxon>Actinomycetes</taxon>
        <taxon>Mycobacteriales</taxon>
        <taxon>Nocardiaceae</taxon>
        <taxon>Rhodococcus</taxon>
    </lineage>
</organism>
<dbReference type="GO" id="GO:0006313">
    <property type="term" value="P:DNA transposition"/>
    <property type="evidence" value="ECO:0007669"/>
    <property type="project" value="InterPro"/>
</dbReference>
<sequence length="289" mass="32004">MPSSLIALCPSCPTPDSGIRHRCAVYSSSSVTDAQWAILEPLLPPPGNTTGSGGRPEKHCRRLVLDAIFYVVRGGIAWRQLPSEFPPAMTVYAIFARWVRAGVWQRIHDALRDRVRVHGGRKPLPSAAIIDSQSVQGADTVARSSRGYDAGKKTNGRKRHIAVDSSGLLLAVVVTMAGIQDRDGAVRLLAAMRAHCSTISLVWADGGYAGRLVDWAKHVLSLTVQVVKRTDDVKGFKVLPRRWVVERTFAWICKYRRCVRDYETRPDHHEAVVYIAMIATMSRRLARTA</sequence>
<keyword evidence="4" id="KW-1185">Reference proteome</keyword>
<evidence type="ECO:0000259" key="2">
    <source>
        <dbReference type="Pfam" id="PF13340"/>
    </source>
</evidence>
<dbReference type="GO" id="GO:0004803">
    <property type="term" value="F:transposase activity"/>
    <property type="evidence" value="ECO:0007669"/>
    <property type="project" value="InterPro"/>
</dbReference>
<feature type="domain" description="Insertion element IS402-like" evidence="2">
    <location>
        <begin position="31"/>
        <end position="108"/>
    </location>
</feature>
<dbReference type="Pfam" id="PF13340">
    <property type="entry name" value="DUF4096"/>
    <property type="match status" value="1"/>
</dbReference>
<protein>
    <submittedName>
        <fullName evidence="3">Transposase</fullName>
    </submittedName>
</protein>
<feature type="domain" description="Transposase IS4-like" evidence="1">
    <location>
        <begin position="125"/>
        <end position="280"/>
    </location>
</feature>
<dbReference type="InterPro" id="IPR002559">
    <property type="entry name" value="Transposase_11"/>
</dbReference>
<dbReference type="Proteomes" id="UP000183561">
    <property type="component" value="Unassembled WGS sequence"/>
</dbReference>
<accession>A0A1H4IFB1</accession>
<dbReference type="EMBL" id="FNSV01000003">
    <property type="protein sequence ID" value="SEB32336.1"/>
    <property type="molecule type" value="Genomic_DNA"/>
</dbReference>
<name>A0A1H4IFB1_9NOCA</name>
<dbReference type="NCBIfam" id="NF033580">
    <property type="entry name" value="transpos_IS5_3"/>
    <property type="match status" value="1"/>
</dbReference>
<evidence type="ECO:0000259" key="1">
    <source>
        <dbReference type="Pfam" id="PF01609"/>
    </source>
</evidence>
<proteinExistence type="predicted"/>
<gene>
    <name evidence="3" type="ORF">SAMN04490239_0535</name>
</gene>
<dbReference type="AlphaFoldDB" id="A0A1H4IFB1"/>
<dbReference type="GO" id="GO:0003677">
    <property type="term" value="F:DNA binding"/>
    <property type="evidence" value="ECO:0007669"/>
    <property type="project" value="InterPro"/>
</dbReference>
<dbReference type="PANTHER" id="PTHR30007">
    <property type="entry name" value="PHP DOMAIN PROTEIN"/>
    <property type="match status" value="1"/>
</dbReference>
<dbReference type="PANTHER" id="PTHR30007:SF0">
    <property type="entry name" value="TRANSPOSASE"/>
    <property type="match status" value="1"/>
</dbReference>
<dbReference type="InterPro" id="IPR025161">
    <property type="entry name" value="IS402-like_dom"/>
</dbReference>
<reference evidence="4" key="1">
    <citation type="submission" date="2016-10" db="EMBL/GenBank/DDBJ databases">
        <authorList>
            <person name="Varghese N."/>
            <person name="Submissions S."/>
        </authorList>
    </citation>
    <scope>NUCLEOTIDE SEQUENCE [LARGE SCALE GENOMIC DNA]</scope>
    <source>
        <strain evidence="4">DSM 44498</strain>
    </source>
</reference>